<dbReference type="Pfam" id="PF01235">
    <property type="entry name" value="Na_Ala_symp"/>
    <property type="match status" value="1"/>
</dbReference>
<evidence type="ECO:0000256" key="2">
    <source>
        <dbReference type="ARBA" id="ARBA00009261"/>
    </source>
</evidence>
<evidence type="ECO:0000256" key="8">
    <source>
        <dbReference type="RuleBase" id="RU363064"/>
    </source>
</evidence>
<evidence type="ECO:0000256" key="6">
    <source>
        <dbReference type="ARBA" id="ARBA00022989"/>
    </source>
</evidence>
<comment type="caution">
    <text evidence="9">The sequence shown here is derived from an EMBL/GenBank/DDBJ whole genome shotgun (WGS) entry which is preliminary data.</text>
</comment>
<evidence type="ECO:0000256" key="1">
    <source>
        <dbReference type="ARBA" id="ARBA00004651"/>
    </source>
</evidence>
<keyword evidence="3 8" id="KW-0813">Transport</keyword>
<evidence type="ECO:0000256" key="5">
    <source>
        <dbReference type="ARBA" id="ARBA00022692"/>
    </source>
</evidence>
<feature type="transmembrane region" description="Helical" evidence="8">
    <location>
        <begin position="151"/>
        <end position="173"/>
    </location>
</feature>
<feature type="transmembrane region" description="Helical" evidence="8">
    <location>
        <begin position="389"/>
        <end position="406"/>
    </location>
</feature>
<comment type="similarity">
    <text evidence="2 8">Belongs to the alanine or glycine:cation symporter (AGCS) (TC 2.A.25) family.</text>
</comment>
<name>A0A968GE57_9SPIO</name>
<evidence type="ECO:0000313" key="10">
    <source>
        <dbReference type="Proteomes" id="UP000752013"/>
    </source>
</evidence>
<feature type="transmembrane region" description="Helical" evidence="8">
    <location>
        <begin position="83"/>
        <end position="103"/>
    </location>
</feature>
<dbReference type="EMBL" id="JAATLK010000001">
    <property type="protein sequence ID" value="NIZ46543.1"/>
    <property type="molecule type" value="Genomic_DNA"/>
</dbReference>
<dbReference type="AlphaFoldDB" id="A0A968GE57"/>
<evidence type="ECO:0000256" key="4">
    <source>
        <dbReference type="ARBA" id="ARBA00022475"/>
    </source>
</evidence>
<feature type="transmembrane region" description="Helical" evidence="8">
    <location>
        <begin position="303"/>
        <end position="324"/>
    </location>
</feature>
<keyword evidence="6 8" id="KW-1133">Transmembrane helix</keyword>
<protein>
    <submittedName>
        <fullName evidence="9">Alanine:cation symporter family protein</fullName>
    </submittedName>
</protein>
<dbReference type="GO" id="GO:0005283">
    <property type="term" value="F:amino acid:sodium symporter activity"/>
    <property type="evidence" value="ECO:0007669"/>
    <property type="project" value="InterPro"/>
</dbReference>
<accession>A0A968GE57</accession>
<keyword evidence="10" id="KW-1185">Reference proteome</keyword>
<feature type="transmembrane region" description="Helical" evidence="8">
    <location>
        <begin position="412"/>
        <end position="429"/>
    </location>
</feature>
<evidence type="ECO:0000256" key="3">
    <source>
        <dbReference type="ARBA" id="ARBA00022448"/>
    </source>
</evidence>
<evidence type="ECO:0000313" key="9">
    <source>
        <dbReference type="EMBL" id="NIZ46543.1"/>
    </source>
</evidence>
<sequence>MSSVFEWINKIILDYFFVFSFLIGGAYFTIKMGFIQIRYFPKMLRILLNGSTPEGVDNSEQTGLSSLQAFLISTASRVGTGNLIGVSMAITIGGIGAAFWMWVMAFLGMATALVESSLAQLYKKPDGNGFFVGGPSYYMRMGLNSPLLSKLFMIAILLVVFIMGSMMQINAVALEMYDAFSVPKWLVGIIVSLFILFTMMGGLKRIADISTIAVPLMTISYMMLAGYLMIKYANMLPLVFQSIFREAFNVQSTVAGGLGTVIAMGVRRGLMSNEAGMGTAAAAAAVASTSHPVKQGLIQSFSVFLDTFLICTATVMIIVLAPGVDAATLGDTSLLSYALQFHLGSWAGISLSFMILVLAVTTMTGYLYYGESSVRFFSQSKKSLRIYQIVFLLTVFAGAVLDPSITWQLVDYSLAFAALTNLYAIWRLFPQVQSLVKDFEEQYTKEGNASLDLGVDHYEKHNFTTPLAGWEN</sequence>
<keyword evidence="7 8" id="KW-0472">Membrane</keyword>
<gene>
    <name evidence="9" type="ORF">HCT46_01190</name>
</gene>
<dbReference type="NCBIfam" id="TIGR00835">
    <property type="entry name" value="agcS"/>
    <property type="match status" value="1"/>
</dbReference>
<reference evidence="9" key="1">
    <citation type="submission" date="2020-03" db="EMBL/GenBank/DDBJ databases">
        <title>Spirochaetal bacteria isolated from arthropods constitute a novel genus Entomospira genus novum within the order Spirochaetales.</title>
        <authorList>
            <person name="Grana-Miraglia L."/>
            <person name="Sikutova S."/>
            <person name="Fingerle V."/>
            <person name="Sing A."/>
            <person name="Castillo-Ramirez S."/>
            <person name="Margos G."/>
            <person name="Rudolf I."/>
        </authorList>
    </citation>
    <scope>NUCLEOTIDE SEQUENCE</scope>
    <source>
        <strain evidence="9">BR208</strain>
    </source>
</reference>
<dbReference type="PANTHER" id="PTHR30330">
    <property type="entry name" value="AGSS FAMILY TRANSPORTER, SODIUM-ALANINE"/>
    <property type="match status" value="1"/>
</dbReference>
<feature type="transmembrane region" description="Helical" evidence="8">
    <location>
        <begin position="344"/>
        <end position="369"/>
    </location>
</feature>
<dbReference type="PRINTS" id="PR00175">
    <property type="entry name" value="NAALASMPORT"/>
</dbReference>
<feature type="transmembrane region" description="Helical" evidence="8">
    <location>
        <begin position="209"/>
        <end position="230"/>
    </location>
</feature>
<feature type="transmembrane region" description="Helical" evidence="8">
    <location>
        <begin position="185"/>
        <end position="203"/>
    </location>
</feature>
<proteinExistence type="inferred from homology"/>
<keyword evidence="8" id="KW-0769">Symport</keyword>
<dbReference type="RefSeq" id="WP_167702998.1">
    <property type="nucleotide sequence ID" value="NZ_CP118168.1"/>
</dbReference>
<comment type="subcellular location">
    <subcellularLocation>
        <location evidence="1 8">Cell membrane</location>
        <topology evidence="1 8">Multi-pass membrane protein</topology>
    </subcellularLocation>
</comment>
<dbReference type="Proteomes" id="UP000752013">
    <property type="component" value="Unassembled WGS sequence"/>
</dbReference>
<organism evidence="9 10">
    <name type="scientific">Entomospira nematocerorum</name>
    <dbReference type="NCBI Taxonomy" id="2719987"/>
    <lineage>
        <taxon>Bacteria</taxon>
        <taxon>Pseudomonadati</taxon>
        <taxon>Spirochaetota</taxon>
        <taxon>Spirochaetia</taxon>
        <taxon>Spirochaetales</taxon>
        <taxon>Spirochaetaceae</taxon>
        <taxon>Entomospira</taxon>
    </lineage>
</organism>
<keyword evidence="4 8" id="KW-1003">Cell membrane</keyword>
<dbReference type="Gene3D" id="1.20.1740.10">
    <property type="entry name" value="Amino acid/polyamine transporter I"/>
    <property type="match status" value="1"/>
</dbReference>
<evidence type="ECO:0000256" key="7">
    <source>
        <dbReference type="ARBA" id="ARBA00023136"/>
    </source>
</evidence>
<dbReference type="PANTHER" id="PTHR30330:SF1">
    <property type="entry name" value="AMINO-ACID CARRIER PROTEIN ALST"/>
    <property type="match status" value="1"/>
</dbReference>
<keyword evidence="5 8" id="KW-0812">Transmembrane</keyword>
<feature type="transmembrane region" description="Helical" evidence="8">
    <location>
        <begin position="12"/>
        <end position="35"/>
    </location>
</feature>
<dbReference type="GO" id="GO:0005886">
    <property type="term" value="C:plasma membrane"/>
    <property type="evidence" value="ECO:0007669"/>
    <property type="project" value="UniProtKB-SubCell"/>
</dbReference>
<dbReference type="InterPro" id="IPR001463">
    <property type="entry name" value="Na/Ala_symport"/>
</dbReference>